<dbReference type="NCBIfam" id="TIGR00254">
    <property type="entry name" value="GGDEF"/>
    <property type="match status" value="1"/>
</dbReference>
<dbReference type="Gene3D" id="3.30.70.270">
    <property type="match status" value="1"/>
</dbReference>
<proteinExistence type="predicted"/>
<dbReference type="InterPro" id="IPR001633">
    <property type="entry name" value="EAL_dom"/>
</dbReference>
<dbReference type="RefSeq" id="WP_271091414.1">
    <property type="nucleotide sequence ID" value="NZ_JAPJZH010000014.1"/>
</dbReference>
<dbReference type="Pfam" id="PF00990">
    <property type="entry name" value="GGDEF"/>
    <property type="match status" value="1"/>
</dbReference>
<dbReference type="PANTHER" id="PTHR44757">
    <property type="entry name" value="DIGUANYLATE CYCLASE DGCP"/>
    <property type="match status" value="1"/>
</dbReference>
<gene>
    <name evidence="4" type="ORF">OOZ53_19595</name>
</gene>
<dbReference type="Pfam" id="PF00563">
    <property type="entry name" value="EAL"/>
    <property type="match status" value="1"/>
</dbReference>
<dbReference type="SMART" id="SM00267">
    <property type="entry name" value="GGDEF"/>
    <property type="match status" value="1"/>
</dbReference>
<protein>
    <submittedName>
        <fullName evidence="4">EAL domain-containing protein</fullName>
    </submittedName>
</protein>
<comment type="caution">
    <text evidence="4">The sequence shown here is derived from an EMBL/GenBank/DDBJ whole genome shotgun (WGS) entry which is preliminary data.</text>
</comment>
<evidence type="ECO:0000313" key="4">
    <source>
        <dbReference type="EMBL" id="MDA4847575.1"/>
    </source>
</evidence>
<dbReference type="Pfam" id="PF13188">
    <property type="entry name" value="PAS_8"/>
    <property type="match status" value="1"/>
</dbReference>
<keyword evidence="5" id="KW-1185">Reference proteome</keyword>
<dbReference type="SUPFAM" id="SSF141868">
    <property type="entry name" value="EAL domain-like"/>
    <property type="match status" value="1"/>
</dbReference>
<dbReference type="PANTHER" id="PTHR44757:SF2">
    <property type="entry name" value="BIOFILM ARCHITECTURE MAINTENANCE PROTEIN MBAA"/>
    <property type="match status" value="1"/>
</dbReference>
<organism evidence="4 5">
    <name type="scientific">Hoeflea poritis</name>
    <dbReference type="NCBI Taxonomy" id="2993659"/>
    <lineage>
        <taxon>Bacteria</taxon>
        <taxon>Pseudomonadati</taxon>
        <taxon>Pseudomonadota</taxon>
        <taxon>Alphaproteobacteria</taxon>
        <taxon>Hyphomicrobiales</taxon>
        <taxon>Rhizobiaceae</taxon>
        <taxon>Hoeflea</taxon>
    </lineage>
</organism>
<name>A0ABT4VTR3_9HYPH</name>
<evidence type="ECO:0000313" key="5">
    <source>
        <dbReference type="Proteomes" id="UP001148313"/>
    </source>
</evidence>
<evidence type="ECO:0000259" key="3">
    <source>
        <dbReference type="PROSITE" id="PS50887"/>
    </source>
</evidence>
<dbReference type="PROSITE" id="PS50887">
    <property type="entry name" value="GGDEF"/>
    <property type="match status" value="1"/>
</dbReference>
<feature type="domain" description="GGDEF" evidence="3">
    <location>
        <begin position="458"/>
        <end position="591"/>
    </location>
</feature>
<dbReference type="CDD" id="cd01949">
    <property type="entry name" value="GGDEF"/>
    <property type="match status" value="1"/>
</dbReference>
<dbReference type="Gene3D" id="3.30.450.20">
    <property type="entry name" value="PAS domain"/>
    <property type="match status" value="1"/>
</dbReference>
<accession>A0ABT4VTR3</accession>
<dbReference type="SMART" id="SM00052">
    <property type="entry name" value="EAL"/>
    <property type="match status" value="1"/>
</dbReference>
<dbReference type="InterPro" id="IPR035919">
    <property type="entry name" value="EAL_sf"/>
</dbReference>
<dbReference type="PROSITE" id="PS50112">
    <property type="entry name" value="PAS"/>
    <property type="match status" value="1"/>
</dbReference>
<dbReference type="InterPro" id="IPR000014">
    <property type="entry name" value="PAS"/>
</dbReference>
<dbReference type="InterPro" id="IPR035965">
    <property type="entry name" value="PAS-like_dom_sf"/>
</dbReference>
<dbReference type="EMBL" id="JAPJZH010000014">
    <property type="protein sequence ID" value="MDA4847575.1"/>
    <property type="molecule type" value="Genomic_DNA"/>
</dbReference>
<reference evidence="4" key="1">
    <citation type="submission" date="2022-11" db="EMBL/GenBank/DDBJ databases">
        <title>Hoeflea poritis sp. nov., isolated from scleractinian coral Porites lutea.</title>
        <authorList>
            <person name="Zhang G."/>
            <person name="Wei Q."/>
            <person name="Cai L."/>
        </authorList>
    </citation>
    <scope>NUCLEOTIDE SEQUENCE</scope>
    <source>
        <strain evidence="4">E7-10</strain>
    </source>
</reference>
<evidence type="ECO:0000259" key="1">
    <source>
        <dbReference type="PROSITE" id="PS50112"/>
    </source>
</evidence>
<dbReference type="SUPFAM" id="SSF55785">
    <property type="entry name" value="PYP-like sensor domain (PAS domain)"/>
    <property type="match status" value="1"/>
</dbReference>
<dbReference type="Proteomes" id="UP001148313">
    <property type="component" value="Unassembled WGS sequence"/>
</dbReference>
<dbReference type="InterPro" id="IPR000160">
    <property type="entry name" value="GGDEF_dom"/>
</dbReference>
<sequence>MRTPHSSAPMTLTASEEHPMVARATDREPFDKPPIEQFEPGPDILTEFGDVQSLLRKWRAAKSPDAQLPLYEDLVLGGLGKLADESAIVRCIDGQDPVLVRAGDALENIVQTKCESTPLAKLPVDYRLSVDVVLKCARQAQQPCLRLCLSTVDGMISTVELIALPLASRWQGEFFLLFARPRARQIELASLLINSTRDGIMALSVLEQRNGEPLDFVILSINDGAAHLLGSTAEKLRSARLSETLTRAGFQKGMKALRAALRKGDHCSFTFEYEIDGHLASLKAGISKAGDLLTVTLTDVGELKARETLFRSLFDDNPVPMVVRSCEDQRVLRVNDAALRLYGYQREEFLKLKLCDLRICETEPQKADQIGATYAGGRCWRHQAACGTSLNVVEYEREITDEGVPAILATIVDMTERVRADAQISFMAHHDPLTGLSNRTVFTRSLEEATQAARNGDAGFAVVTVDLDGFKLINDTLGHDAGDDVLIGVAERLRDLTGETETVARLGGDEFALILPEAVSRGGLANRAQAIISALNRPHRIDGREVKIAASLGISMVPDDSLVPEQVLKFADLALYRAKKDSGSAYRFFEPEMDRIESERRQMAIELRRAVIENEFELHFQPIMSVKTGQLRGFEALIRWSHPTRGMVSPAEFVPVAEEIGLIEQLGAWVMDEACREAAGWPHSLIVAVNVSAQQFGGGKLVSGVERALAESGLHANRLEIEITESVLLNETDDNIEILRQLRGLGVRIALDDFGTGYSSMGYLTKFPFSRIKIDRSFVRNIRENVGSRAIVRAIIGLGSSLGMDITAEGVETSEQLDVLRDENCGELQGYLFSPPIPRQNLGPVIEAYCGDQGETGCVVQADVA</sequence>
<dbReference type="NCBIfam" id="TIGR00229">
    <property type="entry name" value="sensory_box"/>
    <property type="match status" value="1"/>
</dbReference>
<dbReference type="PROSITE" id="PS50883">
    <property type="entry name" value="EAL"/>
    <property type="match status" value="1"/>
</dbReference>
<dbReference type="InterPro" id="IPR029787">
    <property type="entry name" value="Nucleotide_cyclase"/>
</dbReference>
<evidence type="ECO:0000259" key="2">
    <source>
        <dbReference type="PROSITE" id="PS50883"/>
    </source>
</evidence>
<dbReference type="InterPro" id="IPR043128">
    <property type="entry name" value="Rev_trsase/Diguanyl_cyclase"/>
</dbReference>
<dbReference type="Gene3D" id="3.20.20.450">
    <property type="entry name" value="EAL domain"/>
    <property type="match status" value="1"/>
</dbReference>
<dbReference type="InterPro" id="IPR052155">
    <property type="entry name" value="Biofilm_reg_signaling"/>
</dbReference>
<feature type="domain" description="EAL" evidence="2">
    <location>
        <begin position="600"/>
        <end position="850"/>
    </location>
</feature>
<dbReference type="SMART" id="SM00091">
    <property type="entry name" value="PAS"/>
    <property type="match status" value="2"/>
</dbReference>
<feature type="domain" description="PAS" evidence="1">
    <location>
        <begin position="306"/>
        <end position="350"/>
    </location>
</feature>
<dbReference type="SUPFAM" id="SSF55073">
    <property type="entry name" value="Nucleotide cyclase"/>
    <property type="match status" value="1"/>
</dbReference>
<dbReference type="CDD" id="cd01948">
    <property type="entry name" value="EAL"/>
    <property type="match status" value="1"/>
</dbReference>